<dbReference type="AlphaFoldDB" id="V2QGW0"/>
<dbReference type="Pfam" id="PF02518">
    <property type="entry name" value="HATPase_c"/>
    <property type="match status" value="1"/>
</dbReference>
<dbReference type="CDD" id="cd00082">
    <property type="entry name" value="HisKA"/>
    <property type="match status" value="1"/>
</dbReference>
<dbReference type="InterPro" id="IPR005467">
    <property type="entry name" value="His_kinase_dom"/>
</dbReference>
<proteinExistence type="predicted"/>
<dbReference type="Gene3D" id="3.30.565.10">
    <property type="entry name" value="Histidine kinase-like ATPase, C-terminal domain"/>
    <property type="match status" value="1"/>
</dbReference>
<sequence length="514" mass="59113">MRLMSKIILIICIVVSIVSIPAITLLWKNQQKTVREQAHIRAQAIYQMIVVTRQWVADNREAVDPVPAVVTKELAKYADHMATFKFHITSDRLVNPENAPNNFEKYALKKIENDNLLEYADVHIDDNKNKFYRYAAPLYINQSCLACHDNQDYRIDDVRGLISIEFPLEEMENSIASSNKITSYAVIIGLIILIASISFSIYMLVIRHLRTLQKAADAMRLGIREETNIETDDEIENLSLAFDQMSLQIVNNEEILKSNLQQAVSKYIDLVKELELKNEKLDSLNKLKSDLLDSVAHEIRTPLTKILSYSELLNDERVLRQSDMREKFTLALKHNVNVLKNMFNDIITLSRLEHDQHTYHHIPIQIEYLIQDLIYNNEIDIISKNLQIMQHIEPYTINVDGETFSIAISNILSNAIKYSKENGVIEINGRKENNNYILTFKDYGIGITQEDILKLFERFHRGANAKKEYPGTGLGLSIVSRIIKAHKGNIEIQSELNKYTIVTVTIPLINDCNK</sequence>
<comment type="catalytic activity">
    <reaction evidence="1">
        <text>ATP + protein L-histidine = ADP + protein N-phospho-L-histidine.</text>
        <dbReference type="EC" id="2.7.13.3"/>
    </reaction>
</comment>
<dbReference type="GO" id="GO:0005886">
    <property type="term" value="C:plasma membrane"/>
    <property type="evidence" value="ECO:0007669"/>
    <property type="project" value="TreeGrafter"/>
</dbReference>
<dbReference type="GO" id="GO:0004721">
    <property type="term" value="F:phosphoprotein phosphatase activity"/>
    <property type="evidence" value="ECO:0007669"/>
    <property type="project" value="TreeGrafter"/>
</dbReference>
<organism evidence="7 8">
    <name type="scientific">Mucispirillum schaedleri ASF457</name>
    <dbReference type="NCBI Taxonomy" id="1379858"/>
    <lineage>
        <taxon>Bacteria</taxon>
        <taxon>Pseudomonadati</taxon>
        <taxon>Deferribacterota</taxon>
        <taxon>Deferribacteres</taxon>
        <taxon>Deferribacterales</taxon>
        <taxon>Mucispirillaceae</taxon>
        <taxon>Mucispirillum</taxon>
    </lineage>
</organism>
<protein>
    <recommendedName>
        <fullName evidence="2">histidine kinase</fullName>
        <ecNumber evidence="2">2.7.13.3</ecNumber>
    </recommendedName>
</protein>
<evidence type="ECO:0000256" key="4">
    <source>
        <dbReference type="ARBA" id="ARBA00022679"/>
    </source>
</evidence>
<dbReference type="InterPro" id="IPR003661">
    <property type="entry name" value="HisK_dim/P_dom"/>
</dbReference>
<gene>
    <name evidence="7" type="primary">rcsC_1</name>
    <name evidence="7" type="ORF">N508_000624</name>
</gene>
<dbReference type="PROSITE" id="PS50109">
    <property type="entry name" value="HIS_KIN"/>
    <property type="match status" value="1"/>
</dbReference>
<dbReference type="InterPro" id="IPR036890">
    <property type="entry name" value="HATPase_C_sf"/>
</dbReference>
<dbReference type="OrthoDB" id="9770955at2"/>
<dbReference type="Gene3D" id="6.10.340.10">
    <property type="match status" value="1"/>
</dbReference>
<dbReference type="PANTHER" id="PTHR45453">
    <property type="entry name" value="PHOSPHATE REGULON SENSOR PROTEIN PHOR"/>
    <property type="match status" value="1"/>
</dbReference>
<dbReference type="InterPro" id="IPR050351">
    <property type="entry name" value="BphY/WalK/GraS-like"/>
</dbReference>
<keyword evidence="5 7" id="KW-0418">Kinase</keyword>
<keyword evidence="4 7" id="KW-0808">Transferase</keyword>
<dbReference type="PRINTS" id="PR00344">
    <property type="entry name" value="BCTRLSENSOR"/>
</dbReference>
<evidence type="ECO:0000256" key="3">
    <source>
        <dbReference type="ARBA" id="ARBA00022553"/>
    </source>
</evidence>
<dbReference type="GO" id="GO:0000155">
    <property type="term" value="F:phosphorelay sensor kinase activity"/>
    <property type="evidence" value="ECO:0007669"/>
    <property type="project" value="InterPro"/>
</dbReference>
<evidence type="ECO:0000313" key="7">
    <source>
        <dbReference type="EMBL" id="USF23560.1"/>
    </source>
</evidence>
<reference evidence="7" key="1">
    <citation type="journal article" date="2014" name="Genome Announc.">
        <title>Draft genome sequences of the altered schaedler flora, a defined bacterial community from gnotobiotic mice.</title>
        <authorList>
            <person name="Wannemuehler M.J."/>
            <person name="Overstreet A.M."/>
            <person name="Ward D.V."/>
            <person name="Phillips G.J."/>
        </authorList>
    </citation>
    <scope>NUCLEOTIDE SEQUENCE</scope>
    <source>
        <strain evidence="7">ASF457</strain>
    </source>
</reference>
<reference evidence="7" key="2">
    <citation type="submission" date="2022-05" db="EMBL/GenBank/DDBJ databases">
        <authorList>
            <person name="Proctor A.L."/>
            <person name="Phillips G.J."/>
            <person name="Wannemuehler M.J."/>
        </authorList>
    </citation>
    <scope>NUCLEOTIDE SEQUENCE</scope>
    <source>
        <strain evidence="7">ASF457</strain>
    </source>
</reference>
<dbReference type="Pfam" id="PF11845">
    <property type="entry name" value="Tll0287-like"/>
    <property type="match status" value="1"/>
</dbReference>
<dbReference type="InterPro" id="IPR036097">
    <property type="entry name" value="HisK_dim/P_sf"/>
</dbReference>
<dbReference type="PANTHER" id="PTHR45453:SF1">
    <property type="entry name" value="PHOSPHATE REGULON SENSOR PROTEIN PHOR"/>
    <property type="match status" value="1"/>
</dbReference>
<dbReference type="KEGG" id="msch:N508_000624"/>
<evidence type="ECO:0000256" key="6">
    <source>
        <dbReference type="ARBA" id="ARBA00023012"/>
    </source>
</evidence>
<accession>V2QGW0</accession>
<dbReference type="SMART" id="SM00387">
    <property type="entry name" value="HATPase_c"/>
    <property type="match status" value="1"/>
</dbReference>
<dbReference type="CDD" id="cd06225">
    <property type="entry name" value="HAMP"/>
    <property type="match status" value="1"/>
</dbReference>
<evidence type="ECO:0000256" key="2">
    <source>
        <dbReference type="ARBA" id="ARBA00012438"/>
    </source>
</evidence>
<dbReference type="SUPFAM" id="SSF47384">
    <property type="entry name" value="Homodimeric domain of signal transducing histidine kinase"/>
    <property type="match status" value="1"/>
</dbReference>
<keyword evidence="8" id="KW-1185">Reference proteome</keyword>
<dbReference type="FunFam" id="3.30.565.10:FF:000006">
    <property type="entry name" value="Sensor histidine kinase WalK"/>
    <property type="match status" value="1"/>
</dbReference>
<reference evidence="7" key="3">
    <citation type="submission" date="2022-06" db="EMBL/GenBank/DDBJ databases">
        <title>Resources to Facilitate Use of the Altered Schaedler Flora (ASF) Mouse Model to Study Microbiome Function.</title>
        <authorList>
            <person name="Proctor A."/>
            <person name="Parvinroo S."/>
            <person name="Richie T."/>
            <person name="Jia X."/>
            <person name="Lee S.T.M."/>
            <person name="Karp P.D."/>
            <person name="Paley S."/>
            <person name="Kostic A.D."/>
            <person name="Pierre J.F."/>
            <person name="Wannemuehler M.J."/>
            <person name="Phillips G.J."/>
        </authorList>
    </citation>
    <scope>NUCLEOTIDE SEQUENCE</scope>
    <source>
        <strain evidence="7">ASF457</strain>
    </source>
</reference>
<keyword evidence="6" id="KW-0902">Two-component regulatory system</keyword>
<name>V2QGW0_9BACT</name>
<dbReference type="Pfam" id="PF00512">
    <property type="entry name" value="HisKA"/>
    <property type="match status" value="1"/>
</dbReference>
<dbReference type="Gene3D" id="1.10.287.130">
    <property type="match status" value="1"/>
</dbReference>
<evidence type="ECO:0000313" key="8">
    <source>
        <dbReference type="Proteomes" id="UP000017429"/>
    </source>
</evidence>
<dbReference type="EMBL" id="CP097562">
    <property type="protein sequence ID" value="USF23560.1"/>
    <property type="molecule type" value="Genomic_DNA"/>
</dbReference>
<evidence type="ECO:0000256" key="1">
    <source>
        <dbReference type="ARBA" id="ARBA00000085"/>
    </source>
</evidence>
<dbReference type="InterPro" id="IPR004358">
    <property type="entry name" value="Sig_transdc_His_kin-like_C"/>
</dbReference>
<dbReference type="Proteomes" id="UP000017429">
    <property type="component" value="Chromosome"/>
</dbReference>
<dbReference type="GO" id="GO:0016036">
    <property type="term" value="P:cellular response to phosphate starvation"/>
    <property type="evidence" value="ECO:0007669"/>
    <property type="project" value="TreeGrafter"/>
</dbReference>
<evidence type="ECO:0000256" key="5">
    <source>
        <dbReference type="ARBA" id="ARBA00022777"/>
    </source>
</evidence>
<dbReference type="SMART" id="SM00388">
    <property type="entry name" value="HisKA"/>
    <property type="match status" value="1"/>
</dbReference>
<dbReference type="InterPro" id="IPR003594">
    <property type="entry name" value="HATPase_dom"/>
</dbReference>
<dbReference type="eggNOG" id="COG5002">
    <property type="taxonomic scope" value="Bacteria"/>
</dbReference>
<dbReference type="EC" id="2.7.13.3" evidence="2"/>
<dbReference type="SUPFAM" id="SSF55874">
    <property type="entry name" value="ATPase domain of HSP90 chaperone/DNA topoisomerase II/histidine kinase"/>
    <property type="match status" value="1"/>
</dbReference>
<dbReference type="Gene3D" id="3.30.450.290">
    <property type="match status" value="1"/>
</dbReference>
<keyword evidence="3" id="KW-0597">Phosphoprotein</keyword>
<dbReference type="InterPro" id="IPR021796">
    <property type="entry name" value="Tll0287-like_dom"/>
</dbReference>